<evidence type="ECO:0000259" key="2">
    <source>
        <dbReference type="PROSITE" id="PS51704"/>
    </source>
</evidence>
<accession>F4X6L8</accession>
<dbReference type="GO" id="GO:0005886">
    <property type="term" value="C:plasma membrane"/>
    <property type="evidence" value="ECO:0007669"/>
    <property type="project" value="TreeGrafter"/>
</dbReference>
<evidence type="ECO:0000313" key="3">
    <source>
        <dbReference type="EMBL" id="EGI57800.1"/>
    </source>
</evidence>
<dbReference type="SUPFAM" id="SSF51695">
    <property type="entry name" value="PLC-like phosphodiesterases"/>
    <property type="match status" value="1"/>
</dbReference>
<dbReference type="PROSITE" id="PS50007">
    <property type="entry name" value="PIPLC_X_DOMAIN"/>
    <property type="match status" value="1"/>
</dbReference>
<dbReference type="InParanoid" id="F4X6L8"/>
<proteinExistence type="predicted"/>
<dbReference type="GO" id="GO:0006644">
    <property type="term" value="P:phospholipid metabolic process"/>
    <property type="evidence" value="ECO:0007669"/>
    <property type="project" value="TreeGrafter"/>
</dbReference>
<dbReference type="GO" id="GO:0070291">
    <property type="term" value="P:N-acylethanolamine metabolic process"/>
    <property type="evidence" value="ECO:0007669"/>
    <property type="project" value="TreeGrafter"/>
</dbReference>
<evidence type="ECO:0000313" key="4">
    <source>
        <dbReference type="Proteomes" id="UP000007755"/>
    </source>
</evidence>
<dbReference type="Proteomes" id="UP000007755">
    <property type="component" value="Unassembled WGS sequence"/>
</dbReference>
<reference evidence="3" key="1">
    <citation type="submission" date="2011-02" db="EMBL/GenBank/DDBJ databases">
        <title>The genome of the leaf-cutting ant Acromyrmex echinatior suggests key adaptations to social evolution and fungus farming.</title>
        <authorList>
            <person name="Nygaard S."/>
            <person name="Zhang G."/>
        </authorList>
    </citation>
    <scope>NUCLEOTIDE SEQUENCE</scope>
</reference>
<keyword evidence="4" id="KW-1185">Reference proteome</keyword>
<organism evidence="4">
    <name type="scientific">Acromyrmex echinatior</name>
    <name type="common">Panamanian leafcutter ant</name>
    <name type="synonym">Acromyrmex octospinosus echinatior</name>
    <dbReference type="NCBI Taxonomy" id="103372"/>
    <lineage>
        <taxon>Eukaryota</taxon>
        <taxon>Metazoa</taxon>
        <taxon>Ecdysozoa</taxon>
        <taxon>Arthropoda</taxon>
        <taxon>Hexapoda</taxon>
        <taxon>Insecta</taxon>
        <taxon>Pterygota</taxon>
        <taxon>Neoptera</taxon>
        <taxon>Endopterygota</taxon>
        <taxon>Hymenoptera</taxon>
        <taxon>Apocrita</taxon>
        <taxon>Aculeata</taxon>
        <taxon>Formicoidea</taxon>
        <taxon>Formicidae</taxon>
        <taxon>Myrmicinae</taxon>
        <taxon>Acromyrmex</taxon>
    </lineage>
</organism>
<feature type="transmembrane region" description="Helical" evidence="1">
    <location>
        <begin position="12"/>
        <end position="30"/>
    </location>
</feature>
<dbReference type="InterPro" id="IPR030395">
    <property type="entry name" value="GP_PDE_dom"/>
</dbReference>
<dbReference type="GO" id="GO:0008889">
    <property type="term" value="F:glycerophosphodiester phosphodiesterase activity"/>
    <property type="evidence" value="ECO:0007669"/>
    <property type="project" value="TreeGrafter"/>
</dbReference>
<dbReference type="OrthoDB" id="197419at2759"/>
<feature type="domain" description="GP-PDE" evidence="2">
    <location>
        <begin position="90"/>
        <end position="355"/>
    </location>
</feature>
<name>F4X6L8_ACREC</name>
<keyword evidence="1" id="KW-0812">Transmembrane</keyword>
<gene>
    <name evidence="3" type="ORF">G5I_13986</name>
</gene>
<dbReference type="AlphaFoldDB" id="F4X6L8"/>
<dbReference type="PROSITE" id="PS51704">
    <property type="entry name" value="GP_PDE"/>
    <property type="match status" value="1"/>
</dbReference>
<sequence length="373" mass="43516">MHRIVELVANSVLLWIFFQTAMSVLVTILYEFCIPWIVWGSMIVIVALKLARVSPPPTSTIQEVLGVNPLLLSKDNSVSENHGNGEQYCMRVVAHRGGGYDYPENSLSAFRNMYFVVHHLNFLQSRRKGCNAVELDLRLTKDNIPILFHDSTIERLTGQTGTISEMTWEELREFDITYNHPLKNKFSEGERIALLDDVLQECLTTEQRIIIDIKETRLDVVQVILDTYKKYPKLFQRGVVSSFNPIVVYMIRKKEPRIVSSLAWRPYFFSRVSYIGLEASGPVRYHNLFKHLAACILEILYEWLLPSFVYYMIGISVVLLHKDIVNPREIERWRDRDVRVMAWTVNRPSEKVHFSRFLKVTYLTDTLHLEKDM</sequence>
<dbReference type="PANTHER" id="PTHR46320:SF1">
    <property type="entry name" value="GLYCEROPHOSPHODIESTER PHOSPHODIESTERASE 1"/>
    <property type="match status" value="1"/>
</dbReference>
<keyword evidence="1" id="KW-0472">Membrane</keyword>
<dbReference type="PANTHER" id="PTHR46320">
    <property type="entry name" value="GLYCEROPHOSPHODIESTER PHOSPHODIESTERASE 1"/>
    <property type="match status" value="1"/>
</dbReference>
<protein>
    <submittedName>
        <fullName evidence="3">Glycerophosphodiester phosphodiesterase 1</fullName>
    </submittedName>
</protein>
<dbReference type="STRING" id="103372.F4X6L8"/>
<evidence type="ECO:0000256" key="1">
    <source>
        <dbReference type="SAM" id="Phobius"/>
    </source>
</evidence>
<keyword evidence="1" id="KW-1133">Transmembrane helix</keyword>
<dbReference type="Gene3D" id="3.20.20.190">
    <property type="entry name" value="Phosphatidylinositol (PI) phosphodiesterase"/>
    <property type="match status" value="1"/>
</dbReference>
<dbReference type="GO" id="GO:0006580">
    <property type="term" value="P:ethanolamine metabolic process"/>
    <property type="evidence" value="ECO:0007669"/>
    <property type="project" value="TreeGrafter"/>
</dbReference>
<dbReference type="Pfam" id="PF03009">
    <property type="entry name" value="GDPD"/>
    <property type="match status" value="1"/>
</dbReference>
<dbReference type="InterPro" id="IPR017946">
    <property type="entry name" value="PLC-like_Pdiesterase_TIM-brl"/>
</dbReference>
<dbReference type="eggNOG" id="KOG2258">
    <property type="taxonomic scope" value="Eukaryota"/>
</dbReference>
<dbReference type="EMBL" id="GL888818">
    <property type="protein sequence ID" value="EGI57800.1"/>
    <property type="molecule type" value="Genomic_DNA"/>
</dbReference>
<feature type="transmembrane region" description="Helical" evidence="1">
    <location>
        <begin position="308"/>
        <end position="325"/>
    </location>
</feature>
<dbReference type="FunCoup" id="F4X6L8">
    <property type="interactions" value="261"/>
</dbReference>